<feature type="signal peptide" evidence="1">
    <location>
        <begin position="1"/>
        <end position="17"/>
    </location>
</feature>
<gene>
    <name evidence="2" type="ORF">LTR82_012636</name>
</gene>
<evidence type="ECO:0000313" key="2">
    <source>
        <dbReference type="EMBL" id="KAK0315309.1"/>
    </source>
</evidence>
<dbReference type="AlphaFoldDB" id="A0AAN6J4U0"/>
<keyword evidence="1" id="KW-0732">Signal</keyword>
<feature type="chain" id="PRO_5043045073" description="Transglycosylase SLT domain-containing protein" evidence="1">
    <location>
        <begin position="18"/>
        <end position="219"/>
    </location>
</feature>
<comment type="caution">
    <text evidence="2">The sequence shown here is derived from an EMBL/GenBank/DDBJ whole genome shotgun (WGS) entry which is preliminary data.</text>
</comment>
<evidence type="ECO:0008006" key="4">
    <source>
        <dbReference type="Google" id="ProtNLM"/>
    </source>
</evidence>
<sequence>MAVFGILLLSALAVCSGALPTSGPLPSYRGAVSHWDVHRPAGEEGLARPSVAQNRGSSTISYQCFDGARNGDPSTATARWLPFDQLWALNEPIILSKNGGDTYITHFIREAIERVSCDDEIDPALVLAIVMQESSGRASVPCKAQAHGGLSRCGLMRATHGSSFDANHPRASITRMIREGVEGDGLDQALDGDARYLTDVANRLRGWTGRGRGYSVCTQ</sequence>
<protein>
    <recommendedName>
        <fullName evidence="4">Transglycosylase SLT domain-containing protein</fullName>
    </recommendedName>
</protein>
<reference evidence="2" key="1">
    <citation type="submission" date="2021-12" db="EMBL/GenBank/DDBJ databases">
        <title>Black yeast isolated from Biological Soil Crust.</title>
        <authorList>
            <person name="Kurbessoian T."/>
        </authorList>
    </citation>
    <scope>NUCLEOTIDE SEQUENCE</scope>
    <source>
        <strain evidence="2">CCFEE 5208</strain>
    </source>
</reference>
<organism evidence="2 3">
    <name type="scientific">Friedmanniomyces endolithicus</name>
    <dbReference type="NCBI Taxonomy" id="329885"/>
    <lineage>
        <taxon>Eukaryota</taxon>
        <taxon>Fungi</taxon>
        <taxon>Dikarya</taxon>
        <taxon>Ascomycota</taxon>
        <taxon>Pezizomycotina</taxon>
        <taxon>Dothideomycetes</taxon>
        <taxon>Dothideomycetidae</taxon>
        <taxon>Mycosphaerellales</taxon>
        <taxon>Teratosphaeriaceae</taxon>
        <taxon>Friedmanniomyces</taxon>
    </lineage>
</organism>
<dbReference type="Gene3D" id="1.10.530.10">
    <property type="match status" value="1"/>
</dbReference>
<name>A0AAN6J4U0_9PEZI</name>
<dbReference type="EMBL" id="JASUXU010000051">
    <property type="protein sequence ID" value="KAK0315309.1"/>
    <property type="molecule type" value="Genomic_DNA"/>
</dbReference>
<evidence type="ECO:0000313" key="3">
    <source>
        <dbReference type="Proteomes" id="UP001168146"/>
    </source>
</evidence>
<proteinExistence type="predicted"/>
<accession>A0AAN6J4U0</accession>
<dbReference type="Proteomes" id="UP001168146">
    <property type="component" value="Unassembled WGS sequence"/>
</dbReference>
<evidence type="ECO:0000256" key="1">
    <source>
        <dbReference type="SAM" id="SignalP"/>
    </source>
</evidence>